<dbReference type="Pfam" id="PF08544">
    <property type="entry name" value="GHMP_kinases_C"/>
    <property type="match status" value="1"/>
</dbReference>
<comment type="catalytic activity">
    <reaction evidence="12 13">
        <text>L-homoserine + ATP = O-phospho-L-homoserine + ADP + H(+)</text>
        <dbReference type="Rhea" id="RHEA:13985"/>
        <dbReference type="ChEBI" id="CHEBI:15378"/>
        <dbReference type="ChEBI" id="CHEBI:30616"/>
        <dbReference type="ChEBI" id="CHEBI:57476"/>
        <dbReference type="ChEBI" id="CHEBI:57590"/>
        <dbReference type="ChEBI" id="CHEBI:456216"/>
        <dbReference type="EC" id="2.7.1.39"/>
    </reaction>
</comment>
<evidence type="ECO:0000256" key="9">
    <source>
        <dbReference type="ARBA" id="ARBA00022741"/>
    </source>
</evidence>
<dbReference type="InterPro" id="IPR036554">
    <property type="entry name" value="GHMP_kinase_C_sf"/>
</dbReference>
<dbReference type="FunFam" id="3.30.70.890:FF:000002">
    <property type="entry name" value="Homoserine kinase"/>
    <property type="match status" value="1"/>
</dbReference>
<keyword evidence="11 13" id="KW-0067">ATP-binding</keyword>
<proteinExistence type="inferred from homology"/>
<evidence type="ECO:0000256" key="6">
    <source>
        <dbReference type="ARBA" id="ARBA00022605"/>
    </source>
</evidence>
<evidence type="ECO:0000313" key="17">
    <source>
        <dbReference type="Proteomes" id="UP000190834"/>
    </source>
</evidence>
<sequence length="323" mass="35013">MNSSDMSVVVYAPASIGNVSVGFDVLGAAVSPMDGTLLGDRVLVKKGDSPFSLQTAGRFVSKLPTDPKENIVYDCWCVFARELDKKQVALQPISMTLEKNMPIGSGLGSSACSIVAALDALNRFHGQPLNETELLALMGEMEGKISGGIHYDNVAPCYLGGLQLMLEELGIISQSVPGFDEWYWVMAYPGIKVSTAEARAILPSQYRRQDIIAHGRYLAGFIHACHTQQPELAAKMIKDVIAEPYREKLLPGFAQARQYAASAGALATGISGSGPTLFSVCKEKEVAERVARWLEQHYVQNEEGFVHICRLDKQGSKVTGSEL</sequence>
<evidence type="ECO:0000259" key="14">
    <source>
        <dbReference type="Pfam" id="PF00288"/>
    </source>
</evidence>
<dbReference type="InterPro" id="IPR013750">
    <property type="entry name" value="GHMP_kinase_C_dom"/>
</dbReference>
<dbReference type="InterPro" id="IPR020568">
    <property type="entry name" value="Ribosomal_Su5_D2-typ_SF"/>
</dbReference>
<dbReference type="NCBIfam" id="NF002288">
    <property type="entry name" value="PRK01212.1-4"/>
    <property type="match status" value="1"/>
</dbReference>
<dbReference type="PROSITE" id="PS00627">
    <property type="entry name" value="GHMP_KINASES_ATP"/>
    <property type="match status" value="1"/>
</dbReference>
<dbReference type="GO" id="GO:0005737">
    <property type="term" value="C:cytoplasm"/>
    <property type="evidence" value="ECO:0007669"/>
    <property type="project" value="UniProtKB-SubCell"/>
</dbReference>
<gene>
    <name evidence="13" type="primary">thrB</name>
    <name evidence="16" type="ORF">SAMN02745782_01205</name>
</gene>
<evidence type="ECO:0000259" key="15">
    <source>
        <dbReference type="Pfam" id="PF08544"/>
    </source>
</evidence>
<feature type="binding site" evidence="13">
    <location>
        <begin position="102"/>
        <end position="112"/>
    </location>
    <ligand>
        <name>ATP</name>
        <dbReference type="ChEBI" id="CHEBI:30616"/>
    </ligand>
</feature>
<dbReference type="PANTHER" id="PTHR20861:SF1">
    <property type="entry name" value="HOMOSERINE KINASE"/>
    <property type="match status" value="1"/>
</dbReference>
<evidence type="ECO:0000256" key="10">
    <source>
        <dbReference type="ARBA" id="ARBA00022777"/>
    </source>
</evidence>
<comment type="function">
    <text evidence="13">Catalyzes the ATP-dependent phosphorylation of L-homoserine to L-homoserine phosphate.</text>
</comment>
<keyword evidence="9 13" id="KW-0547">Nucleotide-binding</keyword>
<evidence type="ECO:0000313" key="16">
    <source>
        <dbReference type="EMBL" id="SJZ73879.1"/>
    </source>
</evidence>
<evidence type="ECO:0000256" key="8">
    <source>
        <dbReference type="ARBA" id="ARBA00022697"/>
    </source>
</evidence>
<accession>A0A1T4N3J0</accession>
<keyword evidence="8 13" id="KW-0791">Threonine biosynthesis</keyword>
<evidence type="ECO:0000256" key="13">
    <source>
        <dbReference type="HAMAP-Rule" id="MF_00384"/>
    </source>
</evidence>
<keyword evidence="7 13" id="KW-0808">Transferase</keyword>
<dbReference type="Gene3D" id="3.30.70.890">
    <property type="entry name" value="GHMP kinase, C-terminal domain"/>
    <property type="match status" value="1"/>
</dbReference>
<keyword evidence="6 13" id="KW-0028">Amino-acid biosynthesis</keyword>
<keyword evidence="5 13" id="KW-0963">Cytoplasm</keyword>
<keyword evidence="17" id="KW-1185">Reference proteome</keyword>
<dbReference type="SUPFAM" id="SSF55060">
    <property type="entry name" value="GHMP Kinase, C-terminal domain"/>
    <property type="match status" value="1"/>
</dbReference>
<dbReference type="STRING" id="1123491.SAMN02745782_01205"/>
<dbReference type="NCBIfam" id="TIGR00191">
    <property type="entry name" value="thrB"/>
    <property type="match status" value="1"/>
</dbReference>
<evidence type="ECO:0000256" key="4">
    <source>
        <dbReference type="ARBA" id="ARBA00017858"/>
    </source>
</evidence>
<feature type="domain" description="GHMP kinase N-terminal" evidence="14">
    <location>
        <begin position="70"/>
        <end position="161"/>
    </location>
</feature>
<dbReference type="GO" id="GO:0005524">
    <property type="term" value="F:ATP binding"/>
    <property type="evidence" value="ECO:0007669"/>
    <property type="project" value="UniProtKB-UniRule"/>
</dbReference>
<dbReference type="PRINTS" id="PR00958">
    <property type="entry name" value="HOMSERKINASE"/>
</dbReference>
<dbReference type="InterPro" id="IPR006204">
    <property type="entry name" value="GHMP_kinase_N_dom"/>
</dbReference>
<comment type="subcellular location">
    <subcellularLocation>
        <location evidence="13">Cytoplasm</location>
    </subcellularLocation>
</comment>
<dbReference type="AlphaFoldDB" id="A0A1T4N3J0"/>
<name>A0A1T4N3J0_VIBCI</name>
<evidence type="ECO:0000256" key="11">
    <source>
        <dbReference type="ARBA" id="ARBA00022840"/>
    </source>
</evidence>
<dbReference type="SUPFAM" id="SSF54211">
    <property type="entry name" value="Ribosomal protein S5 domain 2-like"/>
    <property type="match status" value="1"/>
</dbReference>
<reference evidence="17" key="1">
    <citation type="submission" date="2017-02" db="EMBL/GenBank/DDBJ databases">
        <authorList>
            <person name="Varghese N."/>
            <person name="Submissions S."/>
        </authorList>
    </citation>
    <scope>NUCLEOTIDE SEQUENCE [LARGE SCALE GENOMIC DNA]</scope>
    <source>
        <strain evidence="17">DSM 19608</strain>
    </source>
</reference>
<dbReference type="GO" id="GO:0009088">
    <property type="term" value="P:threonine biosynthetic process"/>
    <property type="evidence" value="ECO:0007669"/>
    <property type="project" value="UniProtKB-UniRule"/>
</dbReference>
<dbReference type="PANTHER" id="PTHR20861">
    <property type="entry name" value="HOMOSERINE/4-DIPHOSPHOCYTIDYL-2-C-METHYL-D-ERYTHRITOL KINASE"/>
    <property type="match status" value="1"/>
</dbReference>
<organism evidence="16 17">
    <name type="scientific">Vibrio cincinnatiensis DSM 19608</name>
    <dbReference type="NCBI Taxonomy" id="1123491"/>
    <lineage>
        <taxon>Bacteria</taxon>
        <taxon>Pseudomonadati</taxon>
        <taxon>Pseudomonadota</taxon>
        <taxon>Gammaproteobacteria</taxon>
        <taxon>Vibrionales</taxon>
        <taxon>Vibrionaceae</taxon>
        <taxon>Vibrio</taxon>
    </lineage>
</organism>
<dbReference type="GO" id="GO:0004413">
    <property type="term" value="F:homoserine kinase activity"/>
    <property type="evidence" value="ECO:0007669"/>
    <property type="project" value="UniProtKB-UniRule"/>
</dbReference>
<keyword evidence="10 13" id="KW-0418">Kinase</keyword>
<protein>
    <recommendedName>
        <fullName evidence="4 13">Homoserine kinase</fullName>
        <shortName evidence="13">HK</shortName>
        <shortName evidence="13">HSK</shortName>
        <ecNumber evidence="3 13">2.7.1.39</ecNumber>
    </recommendedName>
</protein>
<evidence type="ECO:0000256" key="5">
    <source>
        <dbReference type="ARBA" id="ARBA00022490"/>
    </source>
</evidence>
<dbReference type="PIRSF" id="PIRSF000676">
    <property type="entry name" value="Homoser_kin"/>
    <property type="match status" value="1"/>
</dbReference>
<dbReference type="InterPro" id="IPR000870">
    <property type="entry name" value="Homoserine_kinase"/>
</dbReference>
<dbReference type="EC" id="2.7.1.39" evidence="3 13"/>
<dbReference type="InterPro" id="IPR014721">
    <property type="entry name" value="Ribsml_uS5_D2-typ_fold_subgr"/>
</dbReference>
<feature type="domain" description="GHMP kinase C-terminal" evidence="15">
    <location>
        <begin position="222"/>
        <end position="299"/>
    </location>
</feature>
<comment type="similarity">
    <text evidence="2 13">Belongs to the GHMP kinase family. Homoserine kinase subfamily.</text>
</comment>
<dbReference type="Pfam" id="PF00288">
    <property type="entry name" value="GHMP_kinases_N"/>
    <property type="match status" value="1"/>
</dbReference>
<dbReference type="UniPathway" id="UPA00050">
    <property type="reaction ID" value="UER00064"/>
</dbReference>
<evidence type="ECO:0000256" key="7">
    <source>
        <dbReference type="ARBA" id="ARBA00022679"/>
    </source>
</evidence>
<evidence type="ECO:0000256" key="2">
    <source>
        <dbReference type="ARBA" id="ARBA00007370"/>
    </source>
</evidence>
<dbReference type="EMBL" id="FUXB01000005">
    <property type="protein sequence ID" value="SJZ73879.1"/>
    <property type="molecule type" value="Genomic_DNA"/>
</dbReference>
<dbReference type="HAMAP" id="MF_00384">
    <property type="entry name" value="Homoser_kinase"/>
    <property type="match status" value="1"/>
</dbReference>
<evidence type="ECO:0000256" key="1">
    <source>
        <dbReference type="ARBA" id="ARBA00005015"/>
    </source>
</evidence>
<dbReference type="Proteomes" id="UP000190834">
    <property type="component" value="Unassembled WGS sequence"/>
</dbReference>
<evidence type="ECO:0000256" key="12">
    <source>
        <dbReference type="ARBA" id="ARBA00049375"/>
    </source>
</evidence>
<dbReference type="Gene3D" id="3.30.230.10">
    <property type="match status" value="1"/>
</dbReference>
<comment type="pathway">
    <text evidence="1 13">Amino-acid biosynthesis; L-threonine biosynthesis; L-threonine from L-aspartate: step 4/5.</text>
</comment>
<evidence type="ECO:0000256" key="3">
    <source>
        <dbReference type="ARBA" id="ARBA00012078"/>
    </source>
</evidence>
<dbReference type="InterPro" id="IPR006203">
    <property type="entry name" value="GHMP_knse_ATP-bd_CS"/>
</dbReference>